<feature type="region of interest" description="Disordered" evidence="1">
    <location>
        <begin position="1"/>
        <end position="43"/>
    </location>
</feature>
<dbReference type="EMBL" id="ML213511">
    <property type="protein sequence ID" value="TFK51318.1"/>
    <property type="molecule type" value="Genomic_DNA"/>
</dbReference>
<evidence type="ECO:0000313" key="2">
    <source>
        <dbReference type="EMBL" id="TFK51318.1"/>
    </source>
</evidence>
<feature type="compositionally biased region" description="Low complexity" evidence="1">
    <location>
        <begin position="1"/>
        <end position="12"/>
    </location>
</feature>
<accession>A0A5C3N597</accession>
<proteinExistence type="predicted"/>
<name>A0A5C3N597_9AGAM</name>
<reference evidence="2 3" key="1">
    <citation type="journal article" date="2019" name="Nat. Ecol. Evol.">
        <title>Megaphylogeny resolves global patterns of mushroom evolution.</title>
        <authorList>
            <person name="Varga T."/>
            <person name="Krizsan K."/>
            <person name="Foldi C."/>
            <person name="Dima B."/>
            <person name="Sanchez-Garcia M."/>
            <person name="Sanchez-Ramirez S."/>
            <person name="Szollosi G.J."/>
            <person name="Szarkandi J.G."/>
            <person name="Papp V."/>
            <person name="Albert L."/>
            <person name="Andreopoulos W."/>
            <person name="Angelini C."/>
            <person name="Antonin V."/>
            <person name="Barry K.W."/>
            <person name="Bougher N.L."/>
            <person name="Buchanan P."/>
            <person name="Buyck B."/>
            <person name="Bense V."/>
            <person name="Catcheside P."/>
            <person name="Chovatia M."/>
            <person name="Cooper J."/>
            <person name="Damon W."/>
            <person name="Desjardin D."/>
            <person name="Finy P."/>
            <person name="Geml J."/>
            <person name="Haridas S."/>
            <person name="Hughes K."/>
            <person name="Justo A."/>
            <person name="Karasinski D."/>
            <person name="Kautmanova I."/>
            <person name="Kiss B."/>
            <person name="Kocsube S."/>
            <person name="Kotiranta H."/>
            <person name="LaButti K.M."/>
            <person name="Lechner B.E."/>
            <person name="Liimatainen K."/>
            <person name="Lipzen A."/>
            <person name="Lukacs Z."/>
            <person name="Mihaltcheva S."/>
            <person name="Morgado L.N."/>
            <person name="Niskanen T."/>
            <person name="Noordeloos M.E."/>
            <person name="Ohm R.A."/>
            <person name="Ortiz-Santana B."/>
            <person name="Ovrebo C."/>
            <person name="Racz N."/>
            <person name="Riley R."/>
            <person name="Savchenko A."/>
            <person name="Shiryaev A."/>
            <person name="Soop K."/>
            <person name="Spirin V."/>
            <person name="Szebenyi C."/>
            <person name="Tomsovsky M."/>
            <person name="Tulloss R.E."/>
            <person name="Uehling J."/>
            <person name="Grigoriev I.V."/>
            <person name="Vagvolgyi C."/>
            <person name="Papp T."/>
            <person name="Martin F.M."/>
            <person name="Miettinen O."/>
            <person name="Hibbett D.S."/>
            <person name="Nagy L.G."/>
        </authorList>
    </citation>
    <scope>NUCLEOTIDE SEQUENCE [LARGE SCALE GENOMIC DNA]</scope>
    <source>
        <strain evidence="2 3">OMC1185</strain>
    </source>
</reference>
<dbReference type="AlphaFoldDB" id="A0A5C3N597"/>
<keyword evidence="3" id="KW-1185">Reference proteome</keyword>
<organism evidence="2 3">
    <name type="scientific">Heliocybe sulcata</name>
    <dbReference type="NCBI Taxonomy" id="5364"/>
    <lineage>
        <taxon>Eukaryota</taxon>
        <taxon>Fungi</taxon>
        <taxon>Dikarya</taxon>
        <taxon>Basidiomycota</taxon>
        <taxon>Agaricomycotina</taxon>
        <taxon>Agaricomycetes</taxon>
        <taxon>Gloeophyllales</taxon>
        <taxon>Gloeophyllaceae</taxon>
        <taxon>Heliocybe</taxon>
    </lineage>
</organism>
<evidence type="ECO:0000256" key="1">
    <source>
        <dbReference type="SAM" id="MobiDB-lite"/>
    </source>
</evidence>
<protein>
    <submittedName>
        <fullName evidence="2">Uncharacterized protein</fullName>
    </submittedName>
</protein>
<gene>
    <name evidence="2" type="ORF">OE88DRAFT_1659236</name>
</gene>
<dbReference type="Proteomes" id="UP000305948">
    <property type="component" value="Unassembled WGS sequence"/>
</dbReference>
<feature type="compositionally biased region" description="Basic and acidic residues" evidence="1">
    <location>
        <begin position="31"/>
        <end position="43"/>
    </location>
</feature>
<sequence length="286" mass="31320">MEPAAPAAATRPPHAPDGSNNPKSDQGMEEGGNRETIARADRTDQVSAAVKQSETSTVQAMSQLQDSATYASSAPRFVHMFDMLYSLTTDELNEYWAMGTSTERITALNQTMRASTRTLMTDLPEQSAPNPPSEWVATRFAAPRPKRPEEKPEWWDCDKVCYIEAAQSSTWDGSGVSPLSLPAVVTPPDADMFLTQKEPAEFLVSDDDEIISGACLPLQARVIRPPTPVAHRQKLLRILNGPLAEITQAITPARAWYSMAYYTPVSAVEKETSPLTPACIECCGRF</sequence>
<evidence type="ECO:0000313" key="3">
    <source>
        <dbReference type="Proteomes" id="UP000305948"/>
    </source>
</evidence>